<reference evidence="10 11" key="1">
    <citation type="submission" date="2023-07" db="EMBL/GenBank/DDBJ databases">
        <title>Sorghum-associated microbial communities from plants grown in Nebraska, USA.</title>
        <authorList>
            <person name="Schachtman D."/>
        </authorList>
    </citation>
    <scope>NUCLEOTIDE SEQUENCE [LARGE SCALE GENOMIC DNA]</scope>
    <source>
        <strain evidence="10 11">BE211</strain>
    </source>
</reference>
<evidence type="ECO:0000313" key="10">
    <source>
        <dbReference type="EMBL" id="MDR7071979.1"/>
    </source>
</evidence>
<dbReference type="EC" id="2.7.13.3" evidence="2"/>
<organism evidence="10 11">
    <name type="scientific">Fictibacillus barbaricus</name>
    <dbReference type="NCBI Taxonomy" id="182136"/>
    <lineage>
        <taxon>Bacteria</taxon>
        <taxon>Bacillati</taxon>
        <taxon>Bacillota</taxon>
        <taxon>Bacilli</taxon>
        <taxon>Bacillales</taxon>
        <taxon>Fictibacillaceae</taxon>
        <taxon>Fictibacillus</taxon>
    </lineage>
</organism>
<dbReference type="CDD" id="cd00082">
    <property type="entry name" value="HisKA"/>
    <property type="match status" value="1"/>
</dbReference>
<keyword evidence="4" id="KW-0808">Transferase</keyword>
<dbReference type="Gene3D" id="1.10.490.70">
    <property type="entry name" value="Histidine kinase N-terminal domain"/>
    <property type="match status" value="1"/>
</dbReference>
<keyword evidence="8" id="KW-0902">Two-component regulatory system</keyword>
<evidence type="ECO:0000256" key="1">
    <source>
        <dbReference type="ARBA" id="ARBA00000085"/>
    </source>
</evidence>
<dbReference type="Proteomes" id="UP001258181">
    <property type="component" value="Unassembled WGS sequence"/>
</dbReference>
<dbReference type="InterPro" id="IPR036890">
    <property type="entry name" value="HATPase_C_sf"/>
</dbReference>
<dbReference type="GO" id="GO:0016301">
    <property type="term" value="F:kinase activity"/>
    <property type="evidence" value="ECO:0007669"/>
    <property type="project" value="UniProtKB-KW"/>
</dbReference>
<dbReference type="SUPFAM" id="SSF47384">
    <property type="entry name" value="Homodimeric domain of signal transducing histidine kinase"/>
    <property type="match status" value="1"/>
</dbReference>
<proteinExistence type="predicted"/>
<dbReference type="InterPro" id="IPR018984">
    <property type="entry name" value="Histidine_kinase_N"/>
</dbReference>
<keyword evidence="5" id="KW-0547">Nucleotide-binding</keyword>
<comment type="caution">
    <text evidence="10">The sequence shown here is derived from an EMBL/GenBank/DDBJ whole genome shotgun (WGS) entry which is preliminary data.</text>
</comment>
<keyword evidence="3" id="KW-0597">Phosphoprotein</keyword>
<sequence>MAEISTQIKGNKKLAQFLEEQKSNIVDMWIGHVLLPQNDPFYTEVKLNGYQTIDELIYFLESGSLEHVVKLTTKIAKERIEAKANIGDFVHNINIGRSIVYELLMCSLLNEQEKGEGVLLMQRYFDHLLLLSVEHYTALKDSIIENKNQFIQEMHHDRLTMLGQIAASFAHEFRNPLTSVKGFIYLLQRELEKTEQSEYYFEIIQNEMLSLEEKISQFLYLSKMRGLEDNLVKVPFTALIKKMFEFMYPRFTEANIIVQLKIKEDVYIEGDSSQIKQVLLNILVNAVEELSEWKGERKIEVSLIEKNSHVELSICNNGNPIPEYLLENVFQPFVTTKSLGTGLGLSVCKQIVEKHNGTIEVKSKEEFTCFTITFPIAE</sequence>
<protein>
    <recommendedName>
        <fullName evidence="2">histidine kinase</fullName>
        <ecNumber evidence="2">2.7.13.3</ecNumber>
    </recommendedName>
</protein>
<evidence type="ECO:0000259" key="9">
    <source>
        <dbReference type="PROSITE" id="PS50109"/>
    </source>
</evidence>
<dbReference type="SMART" id="SM00388">
    <property type="entry name" value="HisKA"/>
    <property type="match status" value="1"/>
</dbReference>
<dbReference type="Gene3D" id="1.10.287.130">
    <property type="match status" value="1"/>
</dbReference>
<keyword evidence="7" id="KW-0067">ATP-binding</keyword>
<gene>
    <name evidence="10" type="ORF">J2X07_000954</name>
</gene>
<dbReference type="Gene3D" id="3.30.565.10">
    <property type="entry name" value="Histidine kinase-like ATPase, C-terminal domain"/>
    <property type="match status" value="1"/>
</dbReference>
<dbReference type="InterPro" id="IPR036097">
    <property type="entry name" value="HisK_dim/P_sf"/>
</dbReference>
<dbReference type="PRINTS" id="PR00344">
    <property type="entry name" value="BCTRLSENSOR"/>
</dbReference>
<keyword evidence="6 10" id="KW-0418">Kinase</keyword>
<evidence type="ECO:0000256" key="4">
    <source>
        <dbReference type="ARBA" id="ARBA00022679"/>
    </source>
</evidence>
<dbReference type="PROSITE" id="PS50109">
    <property type="entry name" value="HIS_KIN"/>
    <property type="match status" value="1"/>
</dbReference>
<dbReference type="RefSeq" id="WP_310257027.1">
    <property type="nucleotide sequence ID" value="NZ_JAVDWA010000001.1"/>
</dbReference>
<name>A0ABU1TXP0_9BACL</name>
<dbReference type="Pfam" id="PF02518">
    <property type="entry name" value="HATPase_c"/>
    <property type="match status" value="1"/>
</dbReference>
<evidence type="ECO:0000256" key="5">
    <source>
        <dbReference type="ARBA" id="ARBA00022741"/>
    </source>
</evidence>
<dbReference type="InterPro" id="IPR005467">
    <property type="entry name" value="His_kinase_dom"/>
</dbReference>
<dbReference type="InterPro" id="IPR003594">
    <property type="entry name" value="HATPase_dom"/>
</dbReference>
<dbReference type="SMART" id="SM00387">
    <property type="entry name" value="HATPase_c"/>
    <property type="match status" value="1"/>
</dbReference>
<evidence type="ECO:0000256" key="3">
    <source>
        <dbReference type="ARBA" id="ARBA00022553"/>
    </source>
</evidence>
<evidence type="ECO:0000256" key="8">
    <source>
        <dbReference type="ARBA" id="ARBA00023012"/>
    </source>
</evidence>
<dbReference type="EMBL" id="JAVDWA010000001">
    <property type="protein sequence ID" value="MDR7071979.1"/>
    <property type="molecule type" value="Genomic_DNA"/>
</dbReference>
<dbReference type="SUPFAM" id="SSF55874">
    <property type="entry name" value="ATPase domain of HSP90 chaperone/DNA topoisomerase II/histidine kinase"/>
    <property type="match status" value="1"/>
</dbReference>
<evidence type="ECO:0000256" key="2">
    <source>
        <dbReference type="ARBA" id="ARBA00012438"/>
    </source>
</evidence>
<evidence type="ECO:0000256" key="7">
    <source>
        <dbReference type="ARBA" id="ARBA00022840"/>
    </source>
</evidence>
<dbReference type="Pfam" id="PF09385">
    <property type="entry name" value="HisK_N"/>
    <property type="match status" value="1"/>
</dbReference>
<accession>A0ABU1TXP0</accession>
<keyword evidence="11" id="KW-1185">Reference proteome</keyword>
<dbReference type="Pfam" id="PF00512">
    <property type="entry name" value="HisKA"/>
    <property type="match status" value="1"/>
</dbReference>
<feature type="domain" description="Histidine kinase" evidence="9">
    <location>
        <begin position="168"/>
        <end position="378"/>
    </location>
</feature>
<dbReference type="PANTHER" id="PTHR43065:SF10">
    <property type="entry name" value="PEROXIDE STRESS-ACTIVATED HISTIDINE KINASE MAK3"/>
    <property type="match status" value="1"/>
</dbReference>
<dbReference type="InterPro" id="IPR004358">
    <property type="entry name" value="Sig_transdc_His_kin-like_C"/>
</dbReference>
<evidence type="ECO:0000256" key="6">
    <source>
        <dbReference type="ARBA" id="ARBA00022777"/>
    </source>
</evidence>
<dbReference type="InterPro" id="IPR003661">
    <property type="entry name" value="HisK_dim/P_dom"/>
</dbReference>
<dbReference type="PANTHER" id="PTHR43065">
    <property type="entry name" value="SENSOR HISTIDINE KINASE"/>
    <property type="match status" value="1"/>
</dbReference>
<evidence type="ECO:0000313" key="11">
    <source>
        <dbReference type="Proteomes" id="UP001258181"/>
    </source>
</evidence>
<comment type="catalytic activity">
    <reaction evidence="1">
        <text>ATP + protein L-histidine = ADP + protein N-phospho-L-histidine.</text>
        <dbReference type="EC" id="2.7.13.3"/>
    </reaction>
</comment>